<name>A0AAN9KL50_CLITE</name>
<reference evidence="1 2" key="1">
    <citation type="submission" date="2024-01" db="EMBL/GenBank/DDBJ databases">
        <title>The genomes of 5 underutilized Papilionoideae crops provide insights into root nodulation and disease resistance.</title>
        <authorList>
            <person name="Yuan L."/>
        </authorList>
    </citation>
    <scope>NUCLEOTIDE SEQUENCE [LARGE SCALE GENOMIC DNA]</scope>
    <source>
        <strain evidence="1">LY-2023</strain>
        <tissue evidence="1">Leaf</tissue>
    </source>
</reference>
<dbReference type="EMBL" id="JAYKXN010000001">
    <property type="protein sequence ID" value="KAK7319467.1"/>
    <property type="molecule type" value="Genomic_DNA"/>
</dbReference>
<organism evidence="1 2">
    <name type="scientific">Clitoria ternatea</name>
    <name type="common">Butterfly pea</name>
    <dbReference type="NCBI Taxonomy" id="43366"/>
    <lineage>
        <taxon>Eukaryota</taxon>
        <taxon>Viridiplantae</taxon>
        <taxon>Streptophyta</taxon>
        <taxon>Embryophyta</taxon>
        <taxon>Tracheophyta</taxon>
        <taxon>Spermatophyta</taxon>
        <taxon>Magnoliopsida</taxon>
        <taxon>eudicotyledons</taxon>
        <taxon>Gunneridae</taxon>
        <taxon>Pentapetalae</taxon>
        <taxon>rosids</taxon>
        <taxon>fabids</taxon>
        <taxon>Fabales</taxon>
        <taxon>Fabaceae</taxon>
        <taxon>Papilionoideae</taxon>
        <taxon>50 kb inversion clade</taxon>
        <taxon>NPAAA clade</taxon>
        <taxon>indigoferoid/millettioid clade</taxon>
        <taxon>Phaseoleae</taxon>
        <taxon>Clitoria</taxon>
    </lineage>
</organism>
<sequence length="86" mass="9696">MVQLIKKLLAKSIKFGDLYNRSRSSEEGNSVSGATGTRRFLILPSFVSRSFPFSLFQSFRLTLVSYPSVPPVFSPSAWYELALFIL</sequence>
<protein>
    <submittedName>
        <fullName evidence="1">Uncharacterized protein</fullName>
    </submittedName>
</protein>
<proteinExistence type="predicted"/>
<accession>A0AAN9KL50</accession>
<keyword evidence="2" id="KW-1185">Reference proteome</keyword>
<comment type="caution">
    <text evidence="1">The sequence shown here is derived from an EMBL/GenBank/DDBJ whole genome shotgun (WGS) entry which is preliminary data.</text>
</comment>
<evidence type="ECO:0000313" key="1">
    <source>
        <dbReference type="EMBL" id="KAK7319467.1"/>
    </source>
</evidence>
<gene>
    <name evidence="1" type="ORF">RJT34_04188</name>
</gene>
<evidence type="ECO:0000313" key="2">
    <source>
        <dbReference type="Proteomes" id="UP001359559"/>
    </source>
</evidence>
<dbReference type="Proteomes" id="UP001359559">
    <property type="component" value="Unassembled WGS sequence"/>
</dbReference>
<dbReference type="AlphaFoldDB" id="A0AAN9KL50"/>